<dbReference type="EMBL" id="SCLC01000009">
    <property type="protein sequence ID" value="MBF4435453.1"/>
    <property type="molecule type" value="Genomic_DNA"/>
</dbReference>
<evidence type="ECO:0000313" key="5">
    <source>
        <dbReference type="EMBL" id="MBT2918238.1"/>
    </source>
</evidence>
<dbReference type="Proteomes" id="UP000786185">
    <property type="component" value="Unassembled WGS sequence"/>
</dbReference>
<dbReference type="RefSeq" id="WP_013856107.1">
    <property type="nucleotide sequence ID" value="NZ_AJYT02000003.1"/>
</dbReference>
<dbReference type="KEGG" id="vau:VANGNB10_cI2144c"/>
<evidence type="ECO:0000313" key="6">
    <source>
        <dbReference type="Proteomes" id="UP000078309"/>
    </source>
</evidence>
<evidence type="ECO:0000313" key="4">
    <source>
        <dbReference type="EMBL" id="MBF4435453.1"/>
    </source>
</evidence>
<evidence type="ECO:0000256" key="1">
    <source>
        <dbReference type="SAM" id="SignalP"/>
    </source>
</evidence>
<evidence type="ECO:0000313" key="2">
    <source>
        <dbReference type="EMBL" id="AZS24389.1"/>
    </source>
</evidence>
<reference evidence="3 8" key="3">
    <citation type="journal article" date="2021" name="PeerJ">
        <title>Analysis of 44 Vibrio anguillarum genomes reveals high genetic diversity.</title>
        <authorList>
            <person name="Hansen M.J."/>
            <person name="Dalsgaard I."/>
        </authorList>
    </citation>
    <scope>NUCLEOTIDE SEQUENCE</scope>
    <source>
        <strain evidence="3 8">17-16730-2A</strain>
        <strain evidence="4">850617-1/1</strain>
    </source>
</reference>
<reference evidence="2 7" key="2">
    <citation type="submission" date="2018-12" db="EMBL/GenBank/DDBJ databases">
        <title>Characterization and Draft Genome of Vibrio anguillarum J360 Marine Pathogen Isolated from an Outbreak in Lumpfish (Cyclopterus lumpus).</title>
        <authorList>
            <person name="Vasquez J.I."/>
            <person name="Cao T."/>
            <person name="Chakraborty S."/>
            <person name="Gnanagobal H."/>
            <person name="Wescot J."/>
            <person name="Boyce D."/>
            <person name="Santander J."/>
        </authorList>
    </citation>
    <scope>NUCLEOTIDE SEQUENCE [LARGE SCALE GENOMIC DNA]</scope>
    <source>
        <strain evidence="2 7">J360</strain>
    </source>
</reference>
<dbReference type="EMBL" id="CP034672">
    <property type="protein sequence ID" value="AZS24389.1"/>
    <property type="molecule type" value="Genomic_DNA"/>
</dbReference>
<dbReference type="STRING" id="55601.AA407_03195"/>
<dbReference type="Proteomes" id="UP000078309">
    <property type="component" value="Unassembled WGS sequence"/>
</dbReference>
<reference evidence="5 6" key="1">
    <citation type="journal article" date="2017" name="J. Fish Dis.">
        <title>Comparative assessment of Vibrio virulence in marine fish larvae.</title>
        <authorList>
            <person name="Ronneseth A."/>
            <person name="Castillo D."/>
            <person name="D'Alvise P."/>
            <person name="Tonnesen O."/>
            <person name="Haugland G."/>
            <person name="Grotkjaer T."/>
            <person name="Engell-Sorensen K."/>
            <person name="Norremark L."/>
            <person name="Bergh O."/>
            <person name="Wergeland H.I."/>
            <person name="Gram L."/>
        </authorList>
    </citation>
    <scope>NUCLEOTIDE SEQUENCE [LARGE SCALE GENOMIC DNA]</scope>
    <source>
        <strain evidence="5 6">90-11-286</strain>
    </source>
</reference>
<gene>
    <name evidence="2" type="ORF">DYL72_04490</name>
    <name evidence="3" type="ORF">EAY07_05620</name>
    <name evidence="4" type="ORF">ERJ77_13170</name>
    <name evidence="5" type="ORF">PL14_06020</name>
</gene>
<accession>A0A191W5Y4</accession>
<evidence type="ECO:0008006" key="9">
    <source>
        <dbReference type="Google" id="ProtNLM"/>
    </source>
</evidence>
<sequence>MKKIGLASLVMALLSGCSSPQVNWLQDSSAVISNITIGLKSNLWINQMPTANESEIPLVHGTLRLDSSAILPANLTIDALMVQQRDKNWLVGSESLDLRTQSEDQWEVVFEWPMQLNVDKPVNVALQLSDGTTAQWLIEKSVFIDKVY</sequence>
<dbReference type="OrthoDB" id="5814891at2"/>
<dbReference type="GeneID" id="83859496"/>
<dbReference type="AlphaFoldDB" id="A0A191W5Y4"/>
<dbReference type="Proteomes" id="UP000256923">
    <property type="component" value="Chromosome 1"/>
</dbReference>
<evidence type="ECO:0000313" key="7">
    <source>
        <dbReference type="Proteomes" id="UP000256923"/>
    </source>
</evidence>
<evidence type="ECO:0000313" key="8">
    <source>
        <dbReference type="Proteomes" id="UP000722957"/>
    </source>
</evidence>
<dbReference type="Proteomes" id="UP000722957">
    <property type="component" value="Unassembled WGS sequence"/>
</dbReference>
<dbReference type="EMBL" id="RDOM01000010">
    <property type="protein sequence ID" value="MBF4271526.1"/>
    <property type="molecule type" value="Genomic_DNA"/>
</dbReference>
<organism evidence="5 6">
    <name type="scientific">Vibrio anguillarum</name>
    <name type="common">Listonella anguillarum</name>
    <dbReference type="NCBI Taxonomy" id="55601"/>
    <lineage>
        <taxon>Bacteria</taxon>
        <taxon>Pseudomonadati</taxon>
        <taxon>Pseudomonadota</taxon>
        <taxon>Gammaproteobacteria</taxon>
        <taxon>Vibrionales</taxon>
        <taxon>Vibrionaceae</taxon>
        <taxon>Vibrio</taxon>
    </lineage>
</organism>
<keyword evidence="1" id="KW-0732">Signal</keyword>
<protein>
    <recommendedName>
        <fullName evidence="9">DNA polymerase III subunit beta</fullName>
    </recommendedName>
</protein>
<evidence type="ECO:0000313" key="3">
    <source>
        <dbReference type="EMBL" id="MBF4271526.1"/>
    </source>
</evidence>
<dbReference type="EMBL" id="JAHGUI010000019">
    <property type="protein sequence ID" value="MBT2918238.1"/>
    <property type="molecule type" value="Genomic_DNA"/>
</dbReference>
<feature type="signal peptide" evidence="1">
    <location>
        <begin position="1"/>
        <end position="20"/>
    </location>
</feature>
<reference evidence="5" key="4">
    <citation type="submission" date="2021-05" db="EMBL/GenBank/DDBJ databases">
        <authorList>
            <person name="Kalatzis P.G."/>
            <person name="Castillo D."/>
            <person name="D'Alvise P."/>
            <person name="Middelboe M."/>
            <person name="Gram L."/>
        </authorList>
    </citation>
    <scope>NUCLEOTIDE SEQUENCE</scope>
    <source>
        <strain evidence="5">90-11-286</strain>
    </source>
</reference>
<proteinExistence type="predicted"/>
<dbReference type="OMA" id="SENQWEV"/>
<accession>A0A1E5FJZ2</accession>
<dbReference type="PROSITE" id="PS51257">
    <property type="entry name" value="PROKAR_LIPOPROTEIN"/>
    <property type="match status" value="1"/>
</dbReference>
<feature type="chain" id="PRO_5015052702" description="DNA polymerase III subunit beta" evidence="1">
    <location>
        <begin position="21"/>
        <end position="148"/>
    </location>
</feature>
<name>A0A191W5Y4_VIBAN</name>